<evidence type="ECO:0000256" key="2">
    <source>
        <dbReference type="SAM" id="Phobius"/>
    </source>
</evidence>
<reference evidence="3 4" key="1">
    <citation type="journal article" date="2015" name="PLoS Pathog.">
        <title>Leptomonas seymouri: Adaptations to the Dixenous Life Cycle Analyzed by Genome Sequencing, Transcriptome Profiling and Co-infection with Leishmania donovani.</title>
        <authorList>
            <person name="Kraeva N."/>
            <person name="Butenko A."/>
            <person name="Hlavacova J."/>
            <person name="Kostygov A."/>
            <person name="Myskova J."/>
            <person name="Grybchuk D."/>
            <person name="Lestinova T."/>
            <person name="Votypka J."/>
            <person name="Volf P."/>
            <person name="Opperdoes F."/>
            <person name="Flegontov P."/>
            <person name="Lukes J."/>
            <person name="Yurchenko V."/>
        </authorList>
    </citation>
    <scope>NUCLEOTIDE SEQUENCE [LARGE SCALE GENOMIC DNA]</scope>
    <source>
        <strain evidence="3 4">ATCC 30220</strain>
    </source>
</reference>
<dbReference type="OrthoDB" id="252800at2759"/>
<feature type="transmembrane region" description="Helical" evidence="2">
    <location>
        <begin position="7"/>
        <end position="29"/>
    </location>
</feature>
<keyword evidence="2" id="KW-0472">Membrane</keyword>
<accession>A0A0N0P742</accession>
<protein>
    <submittedName>
        <fullName evidence="3">Uncharacterized protein</fullName>
    </submittedName>
</protein>
<feature type="region of interest" description="Disordered" evidence="1">
    <location>
        <begin position="103"/>
        <end position="139"/>
    </location>
</feature>
<feature type="compositionally biased region" description="Polar residues" evidence="1">
    <location>
        <begin position="108"/>
        <end position="119"/>
    </location>
</feature>
<evidence type="ECO:0000313" key="4">
    <source>
        <dbReference type="Proteomes" id="UP000038009"/>
    </source>
</evidence>
<dbReference type="EMBL" id="LJSK01000053">
    <property type="protein sequence ID" value="KPI88366.1"/>
    <property type="molecule type" value="Genomic_DNA"/>
</dbReference>
<keyword evidence="4" id="KW-1185">Reference proteome</keyword>
<comment type="caution">
    <text evidence="3">The sequence shown here is derived from an EMBL/GenBank/DDBJ whole genome shotgun (WGS) entry which is preliminary data.</text>
</comment>
<feature type="transmembrane region" description="Helical" evidence="2">
    <location>
        <begin position="59"/>
        <end position="82"/>
    </location>
</feature>
<proteinExistence type="predicted"/>
<gene>
    <name evidence="3" type="ORF">ABL78_2541</name>
</gene>
<keyword evidence="2" id="KW-0812">Transmembrane</keyword>
<dbReference type="AlphaFoldDB" id="A0A0N0P742"/>
<name>A0A0N0P742_LEPSE</name>
<sequence>MRLGIGCIYACAPLTLIASILLFTMAVMLRSGNWTFEVLAAKHGWDRRAKARTCRNGGIIYICISTVLWCLVLLDSFLIHLVQVPSFLSTLWRQQRLPSWRELRRTAQKPSSTRTQSATDVVVITDHTSPPEQPTNSYS</sequence>
<evidence type="ECO:0000313" key="3">
    <source>
        <dbReference type="EMBL" id="KPI88366.1"/>
    </source>
</evidence>
<feature type="compositionally biased region" description="Polar residues" evidence="1">
    <location>
        <begin position="126"/>
        <end position="139"/>
    </location>
</feature>
<evidence type="ECO:0000256" key="1">
    <source>
        <dbReference type="SAM" id="MobiDB-lite"/>
    </source>
</evidence>
<keyword evidence="2" id="KW-1133">Transmembrane helix</keyword>
<dbReference type="PANTHER" id="PTHR39668">
    <property type="entry name" value="HYPOTHETICAL TRANSMEMBRANE PROTEIN L6586.03-RELATED"/>
    <property type="match status" value="1"/>
</dbReference>
<dbReference type="VEuPathDB" id="TriTrypDB:Lsey_0053_0190"/>
<organism evidence="3 4">
    <name type="scientific">Leptomonas seymouri</name>
    <dbReference type="NCBI Taxonomy" id="5684"/>
    <lineage>
        <taxon>Eukaryota</taxon>
        <taxon>Discoba</taxon>
        <taxon>Euglenozoa</taxon>
        <taxon>Kinetoplastea</taxon>
        <taxon>Metakinetoplastina</taxon>
        <taxon>Trypanosomatida</taxon>
        <taxon>Trypanosomatidae</taxon>
        <taxon>Leishmaniinae</taxon>
        <taxon>Leptomonas</taxon>
    </lineage>
</organism>
<dbReference type="PANTHER" id="PTHR39668:SF1">
    <property type="entry name" value="T. BRUCEI SPP.-SPECIFIC PROTEIN"/>
    <property type="match status" value="1"/>
</dbReference>
<dbReference type="Proteomes" id="UP000038009">
    <property type="component" value="Unassembled WGS sequence"/>
</dbReference>